<evidence type="ECO:0000313" key="1">
    <source>
        <dbReference type="EMBL" id="AKU99702.1"/>
    </source>
</evidence>
<name>A0A0K1Q1U2_9BACT</name>
<gene>
    <name evidence="1" type="ORF">AKJ09_06366</name>
</gene>
<reference evidence="1 2" key="1">
    <citation type="submission" date="2015-08" db="EMBL/GenBank/DDBJ databases">
        <authorList>
            <person name="Babu N.S."/>
            <person name="Beckwith C.J."/>
            <person name="Beseler K.G."/>
            <person name="Brison A."/>
            <person name="Carone J.V."/>
            <person name="Caskin T.P."/>
            <person name="Diamond M."/>
            <person name="Durham M.E."/>
            <person name="Foxe J.M."/>
            <person name="Go M."/>
            <person name="Henderson B.A."/>
            <person name="Jones I.B."/>
            <person name="McGettigan J.A."/>
            <person name="Micheletti S.J."/>
            <person name="Nasrallah M.E."/>
            <person name="Ortiz D."/>
            <person name="Piller C.R."/>
            <person name="Privatt S.R."/>
            <person name="Schneider S.L."/>
            <person name="Sharp S."/>
            <person name="Smith T.C."/>
            <person name="Stanton J.D."/>
            <person name="Ullery H.E."/>
            <person name="Wilson R.J."/>
            <person name="Serrano M.G."/>
            <person name="Buck G."/>
            <person name="Lee V."/>
            <person name="Wang Y."/>
            <person name="Carvalho R."/>
            <person name="Voegtly L."/>
            <person name="Shi R."/>
            <person name="Duckworth R."/>
            <person name="Johnson A."/>
            <person name="Loviza R."/>
            <person name="Walstead R."/>
            <person name="Shah Z."/>
            <person name="Kiflezghi M."/>
            <person name="Wade K."/>
            <person name="Ball S.L."/>
            <person name="Bradley K.W."/>
            <person name="Asai D.J."/>
            <person name="Bowman C.A."/>
            <person name="Russell D.A."/>
            <person name="Pope W.H."/>
            <person name="Jacobs-Sera D."/>
            <person name="Hendrix R.W."/>
            <person name="Hatfull G.F."/>
        </authorList>
    </citation>
    <scope>NUCLEOTIDE SEQUENCE [LARGE SCALE GENOMIC DNA]</scope>
    <source>
        <strain evidence="1 2">DSM 27648</strain>
    </source>
</reference>
<proteinExistence type="predicted"/>
<dbReference type="KEGG" id="llu:AKJ09_06366"/>
<protein>
    <submittedName>
        <fullName evidence="1">Uncharacterized protein</fullName>
    </submittedName>
</protein>
<keyword evidence="2" id="KW-1185">Reference proteome</keyword>
<evidence type="ECO:0000313" key="2">
    <source>
        <dbReference type="Proteomes" id="UP000064967"/>
    </source>
</evidence>
<dbReference type="AlphaFoldDB" id="A0A0K1Q1U2"/>
<dbReference type="EMBL" id="CP012333">
    <property type="protein sequence ID" value="AKU99702.1"/>
    <property type="molecule type" value="Genomic_DNA"/>
</dbReference>
<organism evidence="1 2">
    <name type="scientific">Labilithrix luteola</name>
    <dbReference type="NCBI Taxonomy" id="1391654"/>
    <lineage>
        <taxon>Bacteria</taxon>
        <taxon>Pseudomonadati</taxon>
        <taxon>Myxococcota</taxon>
        <taxon>Polyangia</taxon>
        <taxon>Polyangiales</taxon>
        <taxon>Labilitrichaceae</taxon>
        <taxon>Labilithrix</taxon>
    </lineage>
</organism>
<dbReference type="Proteomes" id="UP000064967">
    <property type="component" value="Chromosome"/>
</dbReference>
<accession>A0A0K1Q1U2</accession>
<sequence>MWKSTSTRLEISGVVIGNAPSRYTVDLADMTPAQLSAAQGLRTIAGTINGPGWADGPAWQVNVTDQDGSAASFRVTQDNLPSDIEKQQASTLPTIDYTTLTPFLGTFECMKQYDFVFEPRTTGAPIDTTGAYATVHGTLTTDKGCTNYVSTTSACGDGLIKFPLTQSGTYEIFVSNSTEPFTLRAYSEDGATLVAESSAGTGTSPFTFSHAFDAGNYLLVLSKTVASGCPSDRVYAQNELYVRLVP</sequence>